<comment type="subcellular location">
    <subcellularLocation>
        <location evidence="1">Golgi apparatus membrane</location>
        <topology evidence="1">Peripheral membrane protein</topology>
        <orientation evidence="1">Cytoplasmic side</orientation>
    </subcellularLocation>
</comment>
<evidence type="ECO:0000256" key="4">
    <source>
        <dbReference type="ARBA" id="ARBA00023136"/>
    </source>
</evidence>
<evidence type="ECO:0000256" key="1">
    <source>
        <dbReference type="ARBA" id="ARBA00004255"/>
    </source>
</evidence>
<dbReference type="GO" id="GO:0005737">
    <property type="term" value="C:cytoplasm"/>
    <property type="evidence" value="ECO:0007669"/>
    <property type="project" value="UniProtKB-ARBA"/>
</dbReference>
<evidence type="ECO:0000256" key="3">
    <source>
        <dbReference type="ARBA" id="ARBA00023121"/>
    </source>
</evidence>
<dbReference type="Gene3D" id="1.10.3630.10">
    <property type="entry name" value="yeast vps74-n-term truncation variant domain like"/>
    <property type="match status" value="1"/>
</dbReference>
<proteinExistence type="predicted"/>
<reference evidence="6" key="1">
    <citation type="submission" date="2016-10" db="EMBL/GenBank/DDBJ databases">
        <authorList>
            <person name="Varghese N."/>
            <person name="Submissions S."/>
        </authorList>
    </citation>
    <scope>NUCLEOTIDE SEQUENCE [LARGE SCALE GENOMIC DNA]</scope>
    <source>
        <strain evidence="6">CGMCC 4.3525</strain>
    </source>
</reference>
<dbReference type="AlphaFoldDB" id="A0A1H9F9F1"/>
<evidence type="ECO:0000256" key="2">
    <source>
        <dbReference type="ARBA" id="ARBA00023034"/>
    </source>
</evidence>
<dbReference type="InterPro" id="IPR038261">
    <property type="entry name" value="GPP34-like_sf"/>
</dbReference>
<dbReference type="Pfam" id="PF05719">
    <property type="entry name" value="GPP34"/>
    <property type="match status" value="1"/>
</dbReference>
<dbReference type="GO" id="GO:0012505">
    <property type="term" value="C:endomembrane system"/>
    <property type="evidence" value="ECO:0007669"/>
    <property type="project" value="UniProtKB-ARBA"/>
</dbReference>
<protein>
    <submittedName>
        <fullName evidence="5">Golgi phosphoprotein 3 (GPP34)</fullName>
    </submittedName>
</protein>
<organism evidence="5 6">
    <name type="scientific">Lentzea xinjiangensis</name>
    <dbReference type="NCBI Taxonomy" id="402600"/>
    <lineage>
        <taxon>Bacteria</taxon>
        <taxon>Bacillati</taxon>
        <taxon>Actinomycetota</taxon>
        <taxon>Actinomycetes</taxon>
        <taxon>Pseudonocardiales</taxon>
        <taxon>Pseudonocardiaceae</taxon>
        <taxon>Lentzea</taxon>
    </lineage>
</organism>
<dbReference type="Proteomes" id="UP000199352">
    <property type="component" value="Unassembled WGS sequence"/>
</dbReference>
<keyword evidence="6" id="KW-1185">Reference proteome</keyword>
<name>A0A1H9F9F1_9PSEU</name>
<dbReference type="GO" id="GO:0070273">
    <property type="term" value="F:phosphatidylinositol-4-phosphate binding"/>
    <property type="evidence" value="ECO:0007669"/>
    <property type="project" value="InterPro"/>
</dbReference>
<keyword evidence="4" id="KW-0472">Membrane</keyword>
<dbReference type="OrthoDB" id="4962633at2"/>
<evidence type="ECO:0000313" key="5">
    <source>
        <dbReference type="EMBL" id="SEQ34576.1"/>
    </source>
</evidence>
<dbReference type="EMBL" id="FOFR01000002">
    <property type="protein sequence ID" value="SEQ34576.1"/>
    <property type="molecule type" value="Genomic_DNA"/>
</dbReference>
<dbReference type="InterPro" id="IPR008628">
    <property type="entry name" value="GPP34-like"/>
</dbReference>
<evidence type="ECO:0000313" key="6">
    <source>
        <dbReference type="Proteomes" id="UP000199352"/>
    </source>
</evidence>
<sequence length="218" mass="23209">MMLHEDLMLLFLDEVAGGLRTDSTSIRNALAGAVLLELVESGRVAFEADGGKLAVVDSAPLGNEFLRESLARIGKPMKPRRAVEELRGHVEDDVLAELDARGVLTVEKVRVLGIFPTRAWTLHDVRAVSDLRRLVGDVARGHRAPDDRTGALISLLYAVKALHKVFRGDKHEMNARAREIAAGDWAGVAVRKAVDAVHTAVTAALVAATVAAAGGGSS</sequence>
<dbReference type="STRING" id="402600.SAMN05216188_102839"/>
<accession>A0A1H9F9F1</accession>
<gene>
    <name evidence="5" type="ORF">SAMN05216188_102839</name>
</gene>
<keyword evidence="3" id="KW-0446">Lipid-binding</keyword>
<keyword evidence="2" id="KW-0333">Golgi apparatus</keyword>